<dbReference type="GO" id="GO:0016020">
    <property type="term" value="C:membrane"/>
    <property type="evidence" value="ECO:0007669"/>
    <property type="project" value="UniProtKB-SubCell"/>
</dbReference>
<protein>
    <submittedName>
        <fullName evidence="10">Endospore germination permease</fullName>
    </submittedName>
</protein>
<evidence type="ECO:0000256" key="9">
    <source>
        <dbReference type="SAM" id="Phobius"/>
    </source>
</evidence>
<dbReference type="GO" id="GO:0009847">
    <property type="term" value="P:spore germination"/>
    <property type="evidence" value="ECO:0007669"/>
    <property type="project" value="InterPro"/>
</dbReference>
<evidence type="ECO:0000256" key="5">
    <source>
        <dbReference type="ARBA" id="ARBA00022692"/>
    </source>
</evidence>
<evidence type="ECO:0000256" key="7">
    <source>
        <dbReference type="ARBA" id="ARBA00023136"/>
    </source>
</evidence>
<keyword evidence="7 9" id="KW-0472">Membrane</keyword>
<dbReference type="Proteomes" id="UP000476064">
    <property type="component" value="Chromosome"/>
</dbReference>
<feature type="transmembrane region" description="Helical" evidence="9">
    <location>
        <begin position="81"/>
        <end position="100"/>
    </location>
</feature>
<feature type="region of interest" description="Disordered" evidence="8">
    <location>
        <begin position="358"/>
        <end position="380"/>
    </location>
</feature>
<name>A0A6C0G3Y6_9BACL</name>
<keyword evidence="11" id="KW-1185">Reference proteome</keyword>
<dbReference type="AlphaFoldDB" id="A0A6C0G3Y6"/>
<feature type="transmembrane region" description="Helical" evidence="9">
    <location>
        <begin position="332"/>
        <end position="352"/>
    </location>
</feature>
<keyword evidence="5 9" id="KW-0812">Transmembrane</keyword>
<feature type="transmembrane region" description="Helical" evidence="9">
    <location>
        <begin position="271"/>
        <end position="290"/>
    </location>
</feature>
<evidence type="ECO:0000256" key="1">
    <source>
        <dbReference type="ARBA" id="ARBA00004141"/>
    </source>
</evidence>
<feature type="transmembrane region" description="Helical" evidence="9">
    <location>
        <begin position="145"/>
        <end position="166"/>
    </location>
</feature>
<dbReference type="RefSeq" id="WP_162358568.1">
    <property type="nucleotide sequence ID" value="NZ_CP048209.1"/>
</dbReference>
<proteinExistence type="inferred from homology"/>
<evidence type="ECO:0000256" key="4">
    <source>
        <dbReference type="ARBA" id="ARBA00022544"/>
    </source>
</evidence>
<dbReference type="InterPro" id="IPR004761">
    <property type="entry name" value="Spore_GerAB"/>
</dbReference>
<dbReference type="EMBL" id="CP048209">
    <property type="protein sequence ID" value="QHT62134.1"/>
    <property type="molecule type" value="Genomic_DNA"/>
</dbReference>
<keyword evidence="3" id="KW-0813">Transport</keyword>
<feature type="transmembrane region" description="Helical" evidence="9">
    <location>
        <begin position="302"/>
        <end position="320"/>
    </location>
</feature>
<dbReference type="NCBIfam" id="TIGR00912">
    <property type="entry name" value="2A0309"/>
    <property type="match status" value="1"/>
</dbReference>
<gene>
    <name evidence="10" type="ORF">GXP70_20560</name>
</gene>
<dbReference type="KEGG" id="plyc:GXP70_20560"/>
<evidence type="ECO:0000256" key="8">
    <source>
        <dbReference type="SAM" id="MobiDB-lite"/>
    </source>
</evidence>
<feature type="transmembrane region" description="Helical" evidence="9">
    <location>
        <begin position="12"/>
        <end position="32"/>
    </location>
</feature>
<feature type="transmembrane region" description="Helical" evidence="9">
    <location>
        <begin position="186"/>
        <end position="204"/>
    </location>
</feature>
<dbReference type="Pfam" id="PF03845">
    <property type="entry name" value="Spore_permease"/>
    <property type="match status" value="1"/>
</dbReference>
<keyword evidence="6 9" id="KW-1133">Transmembrane helix</keyword>
<reference evidence="10 11" key="1">
    <citation type="submission" date="2020-01" db="EMBL/GenBank/DDBJ databases">
        <title>Paenibacillus sp. nov., isolated from tomato rhizosphere.</title>
        <authorList>
            <person name="Weon H.-Y."/>
            <person name="Lee S.A."/>
        </authorList>
    </citation>
    <scope>NUCLEOTIDE SEQUENCE [LARGE SCALE GENOMIC DNA]</scope>
    <source>
        <strain evidence="10 11">12200R-189</strain>
    </source>
</reference>
<keyword evidence="4" id="KW-0309">Germination</keyword>
<dbReference type="PANTHER" id="PTHR34975">
    <property type="entry name" value="SPORE GERMINATION PROTEIN A2"/>
    <property type="match status" value="1"/>
</dbReference>
<sequence length="380" mass="42883">MKERSLGHWPVFMMMSLSVGLSSHVIVLPAVLDVSRRDAWMCSMLAFAAILPWLSVIISGTMKRTQQASIRVWLRTRMTPIGAWVLVVPILVFLLLTSLQSFAETTAWASATFLPLTPDLVVQSVLMILIAFAALSGLRAIAYMSCLLLPVVVVLGDFVMSANMPHKDYSNLLPMLEHGWGGPLRGMLYAISCAMEVFLFLFLQHYMKNCVKLWQLVAFCAFIMLLMLGPTIGAITEFGPIEAEKLRYPAFSQWRLVSIGKYFEHVDFFAIFQWMSGAFIRVALGLVLMMELIPIRKRKGRLWFIGVICVVYIVIVQQASPRMIKTEHVIELIFLVDLCIIVLVTTVIWLLSFSGKPKRRERDDNEQQAPSDEAGYANNL</sequence>
<feature type="transmembrane region" description="Helical" evidence="9">
    <location>
        <begin position="120"/>
        <end position="138"/>
    </location>
</feature>
<evidence type="ECO:0000256" key="2">
    <source>
        <dbReference type="ARBA" id="ARBA00007998"/>
    </source>
</evidence>
<feature type="transmembrane region" description="Helical" evidence="9">
    <location>
        <begin position="216"/>
        <end position="236"/>
    </location>
</feature>
<comment type="similarity">
    <text evidence="2">Belongs to the amino acid-polyamine-organocation (APC) superfamily. Spore germination protein (SGP) (TC 2.A.3.9) family.</text>
</comment>
<comment type="subcellular location">
    <subcellularLocation>
        <location evidence="1">Membrane</location>
        <topology evidence="1">Multi-pass membrane protein</topology>
    </subcellularLocation>
</comment>
<accession>A0A6C0G3Y6</accession>
<evidence type="ECO:0000256" key="6">
    <source>
        <dbReference type="ARBA" id="ARBA00022989"/>
    </source>
</evidence>
<evidence type="ECO:0000256" key="3">
    <source>
        <dbReference type="ARBA" id="ARBA00022448"/>
    </source>
</evidence>
<organism evidence="10 11">
    <name type="scientific">Paenibacillus lycopersici</name>
    <dbReference type="NCBI Taxonomy" id="2704462"/>
    <lineage>
        <taxon>Bacteria</taxon>
        <taxon>Bacillati</taxon>
        <taxon>Bacillota</taxon>
        <taxon>Bacilli</taxon>
        <taxon>Bacillales</taxon>
        <taxon>Paenibacillaceae</taxon>
        <taxon>Paenibacillus</taxon>
    </lineage>
</organism>
<feature type="transmembrane region" description="Helical" evidence="9">
    <location>
        <begin position="38"/>
        <end position="60"/>
    </location>
</feature>
<evidence type="ECO:0000313" key="11">
    <source>
        <dbReference type="Proteomes" id="UP000476064"/>
    </source>
</evidence>
<dbReference type="PANTHER" id="PTHR34975:SF2">
    <property type="entry name" value="SPORE GERMINATION PROTEIN A2"/>
    <property type="match status" value="1"/>
</dbReference>
<evidence type="ECO:0000313" key="10">
    <source>
        <dbReference type="EMBL" id="QHT62134.1"/>
    </source>
</evidence>